<comment type="caution">
    <text evidence="2">The sequence shown here is derived from an EMBL/GenBank/DDBJ whole genome shotgun (WGS) entry which is preliminary data.</text>
</comment>
<accession>A0A5C6FFP3</accession>
<reference evidence="2 3" key="1">
    <citation type="submission" date="2019-02" db="EMBL/GenBank/DDBJ databases">
        <title>Deep-cultivation of Planctomycetes and their phenomic and genomic characterization uncovers novel biology.</title>
        <authorList>
            <person name="Wiegand S."/>
            <person name="Jogler M."/>
            <person name="Boedeker C."/>
            <person name="Pinto D."/>
            <person name="Vollmers J."/>
            <person name="Rivas-Marin E."/>
            <person name="Kohn T."/>
            <person name="Peeters S.H."/>
            <person name="Heuer A."/>
            <person name="Rast P."/>
            <person name="Oberbeckmann S."/>
            <person name="Bunk B."/>
            <person name="Jeske O."/>
            <person name="Meyerdierks A."/>
            <person name="Storesund J.E."/>
            <person name="Kallscheuer N."/>
            <person name="Luecker S."/>
            <person name="Lage O.M."/>
            <person name="Pohl T."/>
            <person name="Merkel B.J."/>
            <person name="Hornburger P."/>
            <person name="Mueller R.-W."/>
            <person name="Bruemmer F."/>
            <person name="Labrenz M."/>
            <person name="Spormann A.M."/>
            <person name="Op Den Camp H."/>
            <person name="Overmann J."/>
            <person name="Amann R."/>
            <person name="Jetten M.S.M."/>
            <person name="Mascher T."/>
            <person name="Medema M.H."/>
            <person name="Devos D.P."/>
            <person name="Kaster A.-K."/>
            <person name="Ovreas L."/>
            <person name="Rohde M."/>
            <person name="Galperin M.Y."/>
            <person name="Jogler C."/>
        </authorList>
    </citation>
    <scope>NUCLEOTIDE SEQUENCE [LARGE SCALE GENOMIC DNA]</scope>
    <source>
        <strain evidence="2 3">Poly51</strain>
    </source>
</reference>
<proteinExistence type="predicted"/>
<sequence>MVFCQPPFRIARPEPDTQSNQVSRHRPSLANHRHRPGHQTSLPRTKQLLHDRGILPHCDFESHLARSIQPQATNVRSLFADFFLLRITSRDWHGECFMVKRRLLAAFRRYRRSPSRETFTMILFASDSDADQDSVTDPTPDQIRRRAAAIRQRWSEGQRKRRHVASFSAWLLPVVHVADVTANDSQFSSSG</sequence>
<keyword evidence="3" id="KW-1185">Reference proteome</keyword>
<dbReference type="AlphaFoldDB" id="A0A5C6FFP3"/>
<name>A0A5C6FFP3_9BACT</name>
<evidence type="ECO:0000313" key="2">
    <source>
        <dbReference type="EMBL" id="TWU60626.1"/>
    </source>
</evidence>
<organism evidence="2 3">
    <name type="scientific">Rubripirellula tenax</name>
    <dbReference type="NCBI Taxonomy" id="2528015"/>
    <lineage>
        <taxon>Bacteria</taxon>
        <taxon>Pseudomonadati</taxon>
        <taxon>Planctomycetota</taxon>
        <taxon>Planctomycetia</taxon>
        <taxon>Pirellulales</taxon>
        <taxon>Pirellulaceae</taxon>
        <taxon>Rubripirellula</taxon>
    </lineage>
</organism>
<dbReference type="EMBL" id="SJPW01000001">
    <property type="protein sequence ID" value="TWU60626.1"/>
    <property type="molecule type" value="Genomic_DNA"/>
</dbReference>
<gene>
    <name evidence="2" type="ORF">Poly51_09050</name>
</gene>
<dbReference type="Proteomes" id="UP000318288">
    <property type="component" value="Unassembled WGS sequence"/>
</dbReference>
<evidence type="ECO:0000313" key="3">
    <source>
        <dbReference type="Proteomes" id="UP000318288"/>
    </source>
</evidence>
<protein>
    <submittedName>
        <fullName evidence="2">Uncharacterized protein</fullName>
    </submittedName>
</protein>
<feature type="region of interest" description="Disordered" evidence="1">
    <location>
        <begin position="1"/>
        <end position="44"/>
    </location>
</feature>
<evidence type="ECO:0000256" key="1">
    <source>
        <dbReference type="SAM" id="MobiDB-lite"/>
    </source>
</evidence>
<feature type="compositionally biased region" description="Basic residues" evidence="1">
    <location>
        <begin position="23"/>
        <end position="37"/>
    </location>
</feature>